<reference evidence="8" key="1">
    <citation type="submission" date="2023-01" db="EMBL/GenBank/DDBJ databases">
        <title>Genome assembly of the deep-sea coral Lophelia pertusa.</title>
        <authorList>
            <person name="Herrera S."/>
            <person name="Cordes E."/>
        </authorList>
    </citation>
    <scope>NUCLEOTIDE SEQUENCE</scope>
    <source>
        <strain evidence="8">USNM1676648</strain>
        <tissue evidence="8">Polyp</tissue>
    </source>
</reference>
<dbReference type="PROSITE" id="PS50853">
    <property type="entry name" value="FN3"/>
    <property type="match status" value="5"/>
</dbReference>
<feature type="signal peptide" evidence="6">
    <location>
        <begin position="1"/>
        <end position="25"/>
    </location>
</feature>
<feature type="domain" description="Fibronectin type-III" evidence="7">
    <location>
        <begin position="453"/>
        <end position="540"/>
    </location>
</feature>
<dbReference type="InterPro" id="IPR013783">
    <property type="entry name" value="Ig-like_fold"/>
</dbReference>
<keyword evidence="5" id="KW-0325">Glycoprotein</keyword>
<dbReference type="SMART" id="SM00060">
    <property type="entry name" value="FN3"/>
    <property type="match status" value="5"/>
</dbReference>
<feature type="chain" id="PRO_5040852955" description="Fibronectin type-III domain-containing protein" evidence="6">
    <location>
        <begin position="26"/>
        <end position="540"/>
    </location>
</feature>
<keyword evidence="2" id="KW-0677">Repeat</keyword>
<dbReference type="EMBL" id="MU826365">
    <property type="protein sequence ID" value="KAJ7378569.1"/>
    <property type="molecule type" value="Genomic_DNA"/>
</dbReference>
<proteinExistence type="predicted"/>
<name>A0A9X0CYV8_9CNID</name>
<organism evidence="8 9">
    <name type="scientific">Desmophyllum pertusum</name>
    <dbReference type="NCBI Taxonomy" id="174260"/>
    <lineage>
        <taxon>Eukaryota</taxon>
        <taxon>Metazoa</taxon>
        <taxon>Cnidaria</taxon>
        <taxon>Anthozoa</taxon>
        <taxon>Hexacorallia</taxon>
        <taxon>Scleractinia</taxon>
        <taxon>Caryophylliina</taxon>
        <taxon>Caryophylliidae</taxon>
        <taxon>Desmophyllum</taxon>
    </lineage>
</organism>
<gene>
    <name evidence="8" type="ORF">OS493_022557</name>
</gene>
<dbReference type="OrthoDB" id="5989320at2759"/>
<feature type="domain" description="Fibronectin type-III" evidence="7">
    <location>
        <begin position="30"/>
        <end position="130"/>
    </location>
</feature>
<dbReference type="InterPro" id="IPR036116">
    <property type="entry name" value="FN3_sf"/>
</dbReference>
<dbReference type="GO" id="GO:0004896">
    <property type="term" value="F:cytokine receptor activity"/>
    <property type="evidence" value="ECO:0007669"/>
    <property type="project" value="TreeGrafter"/>
</dbReference>
<evidence type="ECO:0000256" key="6">
    <source>
        <dbReference type="SAM" id="SignalP"/>
    </source>
</evidence>
<dbReference type="CDD" id="cd00063">
    <property type="entry name" value="FN3"/>
    <property type="match status" value="5"/>
</dbReference>
<comment type="caution">
    <text evidence="8">The sequence shown here is derived from an EMBL/GenBank/DDBJ whole genome shotgun (WGS) entry which is preliminary data.</text>
</comment>
<keyword evidence="1 6" id="KW-0732">Signal</keyword>
<dbReference type="GO" id="GO:0009897">
    <property type="term" value="C:external side of plasma membrane"/>
    <property type="evidence" value="ECO:0007669"/>
    <property type="project" value="TreeGrafter"/>
</dbReference>
<dbReference type="Gene3D" id="2.60.40.10">
    <property type="entry name" value="Immunoglobulins"/>
    <property type="match status" value="5"/>
</dbReference>
<dbReference type="FunFam" id="2.60.40.10:FF:000028">
    <property type="entry name" value="Neuronal cell adhesion molecule"/>
    <property type="match status" value="3"/>
</dbReference>
<evidence type="ECO:0000256" key="1">
    <source>
        <dbReference type="ARBA" id="ARBA00022729"/>
    </source>
</evidence>
<dbReference type="SUPFAM" id="SSF49265">
    <property type="entry name" value="Fibronectin type III"/>
    <property type="match status" value="3"/>
</dbReference>
<feature type="domain" description="Fibronectin type-III" evidence="7">
    <location>
        <begin position="352"/>
        <end position="448"/>
    </location>
</feature>
<keyword evidence="3" id="KW-1015">Disulfide bond</keyword>
<feature type="domain" description="Fibronectin type-III" evidence="7">
    <location>
        <begin position="237"/>
        <end position="347"/>
    </location>
</feature>
<accession>A0A9X0CYV8</accession>
<evidence type="ECO:0000256" key="2">
    <source>
        <dbReference type="ARBA" id="ARBA00022737"/>
    </source>
</evidence>
<feature type="domain" description="Fibronectin type-III" evidence="7">
    <location>
        <begin position="135"/>
        <end position="232"/>
    </location>
</feature>
<dbReference type="PANTHER" id="PTHR23036:SF151">
    <property type="entry name" value="FIBRONECTIN TYPE-III DOMAIN-CONTAINING PROTEIN"/>
    <property type="match status" value="1"/>
</dbReference>
<evidence type="ECO:0000313" key="9">
    <source>
        <dbReference type="Proteomes" id="UP001163046"/>
    </source>
</evidence>
<evidence type="ECO:0000259" key="7">
    <source>
        <dbReference type="PROSITE" id="PS50853"/>
    </source>
</evidence>
<dbReference type="InterPro" id="IPR003961">
    <property type="entry name" value="FN3_dom"/>
</dbReference>
<dbReference type="GO" id="GO:0019955">
    <property type="term" value="F:cytokine binding"/>
    <property type="evidence" value="ECO:0007669"/>
    <property type="project" value="TreeGrafter"/>
</dbReference>
<evidence type="ECO:0000313" key="8">
    <source>
        <dbReference type="EMBL" id="KAJ7378569.1"/>
    </source>
</evidence>
<keyword evidence="9" id="KW-1185">Reference proteome</keyword>
<dbReference type="PANTHER" id="PTHR23036">
    <property type="entry name" value="CYTOKINE RECEPTOR"/>
    <property type="match status" value="1"/>
</dbReference>
<evidence type="ECO:0000256" key="4">
    <source>
        <dbReference type="ARBA" id="ARBA00023170"/>
    </source>
</evidence>
<evidence type="ECO:0000256" key="5">
    <source>
        <dbReference type="ARBA" id="ARBA00023180"/>
    </source>
</evidence>
<dbReference type="Proteomes" id="UP001163046">
    <property type="component" value="Unassembled WGS sequence"/>
</dbReference>
<dbReference type="InterPro" id="IPR050379">
    <property type="entry name" value="Type-I_Cytokine_Rcpt"/>
</dbReference>
<evidence type="ECO:0000256" key="3">
    <source>
        <dbReference type="ARBA" id="ARBA00023157"/>
    </source>
</evidence>
<sequence>MVIQHSPCGVKIVVLFLGIFQVTESLFIAAPSNVTVYNKTSTSLQIYWTEVNGIILGYRIRHRSNESIPPVADSNSSLYNNSSLFVCKNQTSASLKDLEVYTYYWVEVRAFNNEMFGNDSTIKRFRTDEGVPTSPPLDITTSTENSTSITVSWGSVPKRHQRGEIIGYIVTITDHNHNTGDWCEKFNVSSDHMTITLVDLDKFTVYYVTVSARTSKGESNDSAEYKIQTAEDAPDDPPTNITISANYNINFSYITVRWGPVDGWLNGILRAYKLRWKQVTSTANHFEKTINLTSSHSRRKRSVEYSNVAETRLTNLSIYTNYSLEIAAVTVKEGKYSEPVYFHSPEGVPLSPPGDVTSYNTSSTTINVTWSRPEENTTQGKLLGYEVTYTPTLKNASATRRVMLCYRYTSFELKNLTIYTLYNITVAAFTRVGIGKESELKQTWSDEDKPGAAPQNVIAVSNTFSSIHVSWDPVPEKQRHGIIIRYEVDVYGYENRYQNVTSTENHTAEIRGLEMFVLYRIYVRAYTRVGYGKNSYPTKC</sequence>
<dbReference type="Pfam" id="PF00041">
    <property type="entry name" value="fn3"/>
    <property type="match status" value="5"/>
</dbReference>
<protein>
    <recommendedName>
        <fullName evidence="7">Fibronectin type-III domain-containing protein</fullName>
    </recommendedName>
</protein>
<dbReference type="GO" id="GO:0043235">
    <property type="term" value="C:receptor complex"/>
    <property type="evidence" value="ECO:0007669"/>
    <property type="project" value="TreeGrafter"/>
</dbReference>
<keyword evidence="4" id="KW-0675">Receptor</keyword>
<dbReference type="AlphaFoldDB" id="A0A9X0CYV8"/>